<protein>
    <submittedName>
        <fullName evidence="7">Response regulator</fullName>
    </submittedName>
</protein>
<dbReference type="InterPro" id="IPR018062">
    <property type="entry name" value="HTH_AraC-typ_CS"/>
</dbReference>
<feature type="domain" description="HTH araC/xylS-type" evidence="5">
    <location>
        <begin position="438"/>
        <end position="536"/>
    </location>
</feature>
<dbReference type="EMBL" id="SLUB01000013">
    <property type="protein sequence ID" value="THE12832.1"/>
    <property type="molecule type" value="Genomic_DNA"/>
</dbReference>
<comment type="caution">
    <text evidence="7">The sequence shown here is derived from an EMBL/GenBank/DDBJ whole genome shotgun (WGS) entry which is preliminary data.</text>
</comment>
<feature type="modified residue" description="4-aspartylphosphate" evidence="4">
    <location>
        <position position="55"/>
    </location>
</feature>
<dbReference type="Gene3D" id="1.10.10.60">
    <property type="entry name" value="Homeodomain-like"/>
    <property type="match status" value="2"/>
</dbReference>
<dbReference type="OrthoDB" id="342399at2"/>
<dbReference type="InterPro" id="IPR009057">
    <property type="entry name" value="Homeodomain-like_sf"/>
</dbReference>
<keyword evidence="2" id="KW-0238">DNA-binding</keyword>
<dbReference type="SMART" id="SM00448">
    <property type="entry name" value="REC"/>
    <property type="match status" value="1"/>
</dbReference>
<evidence type="ECO:0000313" key="7">
    <source>
        <dbReference type="EMBL" id="THE12832.1"/>
    </source>
</evidence>
<name>A0A4S3PV63_9BACI</name>
<dbReference type="GO" id="GO:0043565">
    <property type="term" value="F:sequence-specific DNA binding"/>
    <property type="evidence" value="ECO:0007669"/>
    <property type="project" value="InterPro"/>
</dbReference>
<keyword evidence="8" id="KW-1185">Reference proteome</keyword>
<dbReference type="GO" id="GO:0003700">
    <property type="term" value="F:DNA-binding transcription factor activity"/>
    <property type="evidence" value="ECO:0007669"/>
    <property type="project" value="InterPro"/>
</dbReference>
<dbReference type="GO" id="GO:0000160">
    <property type="term" value="P:phosphorelay signal transduction system"/>
    <property type="evidence" value="ECO:0007669"/>
    <property type="project" value="InterPro"/>
</dbReference>
<proteinExistence type="predicted"/>
<evidence type="ECO:0000256" key="3">
    <source>
        <dbReference type="ARBA" id="ARBA00023163"/>
    </source>
</evidence>
<dbReference type="InterPro" id="IPR020449">
    <property type="entry name" value="Tscrpt_reg_AraC-type_HTH"/>
</dbReference>
<reference evidence="7 8" key="1">
    <citation type="journal article" date="2019" name="Indoor Air">
        <title>Impacts of indoor surface finishes on bacterial viability.</title>
        <authorList>
            <person name="Hu J."/>
            <person name="Maamar S.B."/>
            <person name="Glawe A.J."/>
            <person name="Gottel N."/>
            <person name="Gilbert J.A."/>
            <person name="Hartmann E.M."/>
        </authorList>
    </citation>
    <scope>NUCLEOTIDE SEQUENCE [LARGE SCALE GENOMIC DNA]</scope>
    <source>
        <strain evidence="7 8">AF060A6</strain>
    </source>
</reference>
<dbReference type="InterPro" id="IPR001789">
    <property type="entry name" value="Sig_transdc_resp-reg_receiver"/>
</dbReference>
<dbReference type="PANTHER" id="PTHR43280:SF10">
    <property type="entry name" value="REGULATORY PROTEIN POCR"/>
    <property type="match status" value="1"/>
</dbReference>
<dbReference type="Gene3D" id="3.40.50.2300">
    <property type="match status" value="1"/>
</dbReference>
<dbReference type="PROSITE" id="PS50110">
    <property type="entry name" value="RESPONSE_REGULATORY"/>
    <property type="match status" value="1"/>
</dbReference>
<dbReference type="CDD" id="cd17536">
    <property type="entry name" value="REC_YesN-like"/>
    <property type="match status" value="1"/>
</dbReference>
<keyword evidence="4" id="KW-0597">Phosphoprotein</keyword>
<dbReference type="InterPro" id="IPR011006">
    <property type="entry name" value="CheY-like_superfamily"/>
</dbReference>
<dbReference type="InterPro" id="IPR018060">
    <property type="entry name" value="HTH_AraC"/>
</dbReference>
<dbReference type="SUPFAM" id="SSF52172">
    <property type="entry name" value="CheY-like"/>
    <property type="match status" value="1"/>
</dbReference>
<sequence length="542" mass="64303">MYEVVLVDDDVIVTQFLKRYIPWEEHGFKVVASFQDSHSALEYLLENTYDVLVTDIGMPKLNGIELIEQLKKSKSNSYHIILSCHDEFRYAQQAFKLEVFDYILKETMEETNIIALLGRLKEKLDQEQFTRNQHLKVTKFLERNNMTLKSKFIEKLMKEQNITKDGWWKEQEELLKLNFSDKYFTPILCFIDRYQEAINHYENETSLQFSINNLLEEIFTAKDQQDVQIFFTQGKFLILLPMKYNTREKTKHQIEAILKELHETIYAGFEVSITSVIGELNVKEQSLLESMRILLKNKEQRFYYKYNSIQNFYPISYTRDSIFQDYVEISQTIKELILKDKKDQILECISQQLKQIREKKYSPDSIKDWAIKLIIDIKLSLHALNHFERQSVVITIADQVIQYVETFEHLEYVLADICEKFLEQIRSTNLTTRNEDILKAQKFVQTHIGAKISLKDVAAHLHLNSSYFSRMYKKETGEGFVEYVTKTKMTKAIELLEHSTKSIEQIAFELGFENKSYFSKTFKKYFGMTPGDYKYKTKEKMN</sequence>
<evidence type="ECO:0000256" key="1">
    <source>
        <dbReference type="ARBA" id="ARBA00023015"/>
    </source>
</evidence>
<dbReference type="SUPFAM" id="SSF46689">
    <property type="entry name" value="Homeodomain-like"/>
    <property type="match status" value="2"/>
</dbReference>
<dbReference type="SMART" id="SM00342">
    <property type="entry name" value="HTH_ARAC"/>
    <property type="match status" value="1"/>
</dbReference>
<evidence type="ECO:0000313" key="8">
    <source>
        <dbReference type="Proteomes" id="UP000306477"/>
    </source>
</evidence>
<dbReference type="Proteomes" id="UP000306477">
    <property type="component" value="Unassembled WGS sequence"/>
</dbReference>
<keyword evidence="3" id="KW-0804">Transcription</keyword>
<dbReference type="Pfam" id="PF12833">
    <property type="entry name" value="HTH_18"/>
    <property type="match status" value="1"/>
</dbReference>
<organism evidence="7 8">
    <name type="scientific">Bacillus timonensis</name>
    <dbReference type="NCBI Taxonomy" id="1033734"/>
    <lineage>
        <taxon>Bacteria</taxon>
        <taxon>Bacillati</taxon>
        <taxon>Bacillota</taxon>
        <taxon>Bacilli</taxon>
        <taxon>Bacillales</taxon>
        <taxon>Bacillaceae</taxon>
        <taxon>Bacillus</taxon>
    </lineage>
</organism>
<dbReference type="Pfam" id="PF00072">
    <property type="entry name" value="Response_reg"/>
    <property type="match status" value="1"/>
</dbReference>
<gene>
    <name evidence="7" type="ORF">E1I69_09640</name>
</gene>
<evidence type="ECO:0000256" key="4">
    <source>
        <dbReference type="PROSITE-ProRule" id="PRU00169"/>
    </source>
</evidence>
<evidence type="ECO:0000256" key="2">
    <source>
        <dbReference type="ARBA" id="ARBA00023125"/>
    </source>
</evidence>
<dbReference type="AlphaFoldDB" id="A0A4S3PV63"/>
<feature type="domain" description="Response regulatory" evidence="6">
    <location>
        <begin position="3"/>
        <end position="120"/>
    </location>
</feature>
<evidence type="ECO:0000259" key="6">
    <source>
        <dbReference type="PROSITE" id="PS50110"/>
    </source>
</evidence>
<dbReference type="PANTHER" id="PTHR43280">
    <property type="entry name" value="ARAC-FAMILY TRANSCRIPTIONAL REGULATOR"/>
    <property type="match status" value="1"/>
</dbReference>
<dbReference type="PROSITE" id="PS00041">
    <property type="entry name" value="HTH_ARAC_FAMILY_1"/>
    <property type="match status" value="1"/>
</dbReference>
<dbReference type="PRINTS" id="PR00032">
    <property type="entry name" value="HTHARAC"/>
</dbReference>
<dbReference type="RefSeq" id="WP_136379403.1">
    <property type="nucleotide sequence ID" value="NZ_SLUB01000013.1"/>
</dbReference>
<dbReference type="PROSITE" id="PS01124">
    <property type="entry name" value="HTH_ARAC_FAMILY_2"/>
    <property type="match status" value="1"/>
</dbReference>
<evidence type="ECO:0000259" key="5">
    <source>
        <dbReference type="PROSITE" id="PS01124"/>
    </source>
</evidence>
<accession>A0A4S3PV63</accession>
<keyword evidence="1" id="KW-0805">Transcription regulation</keyword>